<evidence type="ECO:0000256" key="10">
    <source>
        <dbReference type="SAM" id="MobiDB-lite"/>
    </source>
</evidence>
<dbReference type="NCBIfam" id="TIGR00499">
    <property type="entry name" value="lysS_bact"/>
    <property type="match status" value="1"/>
</dbReference>
<protein>
    <recommendedName>
        <fullName evidence="8">Lysine--tRNA ligase</fullName>
        <ecNumber evidence="8">6.1.1.6</ecNumber>
    </recommendedName>
    <alternativeName>
        <fullName evidence="8">Lysyl-tRNA synthetase</fullName>
        <shortName evidence="8">LysRS</shortName>
    </alternativeName>
</protein>
<comment type="caution">
    <text evidence="12">The sequence shown here is derived from an EMBL/GenBank/DDBJ whole genome shotgun (WGS) entry which is preliminary data.</text>
</comment>
<keyword evidence="8" id="KW-0963">Cytoplasm</keyword>
<keyword evidence="8" id="KW-0648">Protein biosynthesis</keyword>
<dbReference type="PANTHER" id="PTHR42918:SF15">
    <property type="entry name" value="LYSINE--TRNA LIGASE, CHLOROPLASTIC_MITOCHONDRIAL"/>
    <property type="match status" value="1"/>
</dbReference>
<comment type="similarity">
    <text evidence="8">Belongs to the class-II aminoacyl-tRNA synthetase family.</text>
</comment>
<name>A0ABT1G5C5_9CORY</name>
<feature type="binding site" evidence="8">
    <location>
        <position position="447"/>
    </location>
    <ligand>
        <name>Mg(2+)</name>
        <dbReference type="ChEBI" id="CHEBI:18420"/>
        <label>1</label>
    </ligand>
</feature>
<dbReference type="InterPro" id="IPR004364">
    <property type="entry name" value="Aa-tRNA-synt_II"/>
</dbReference>
<feature type="compositionally biased region" description="Polar residues" evidence="10">
    <location>
        <begin position="1"/>
        <end position="26"/>
    </location>
</feature>
<dbReference type="HAMAP" id="MF_00252">
    <property type="entry name" value="Lys_tRNA_synth_class2"/>
    <property type="match status" value="1"/>
</dbReference>
<feature type="compositionally biased region" description="Basic and acidic residues" evidence="10">
    <location>
        <begin position="33"/>
        <end position="44"/>
    </location>
</feature>
<dbReference type="InterPro" id="IPR045864">
    <property type="entry name" value="aa-tRNA-synth_II/BPL/LPL"/>
</dbReference>
<sequence>MNQKQPATNADKNAAPQQSLSEQQQIRRAKRQKLLDEGREPYPAEIKRTTSLRDLRNTYQVVEAGDPSANGTTHLEPGQETQDVVSVAGRIMFQRNTGKLCFATLQEGDGTQLQVMLSLAEVGEENLANWKADTDLGDIVSVTGRVIASRRGELSVQATEWQMASKALRPLPVAFADMNEEQRVRHRYTDLIMREQARTNALTRVKVIAAVRKYLTQLDFVEIETPMLQTLHGGAAARPFVTHSNALDIDLYLRIAPELFLKRAVVGGIDRVFEINRNFRNEGIDSSHSPEFTMLETYQAWGTYKDGARTMQGLVQFCAREVFGTEQVTLADGTVYDLSGEWKVLEMYPSLNEALQRKFPGQPEVTVDSTVEELTAIAGVIGLDVPKNAGWLHGKLVEEIWEHLCSDQLYEPTFVINFPVETSPLTRDHREQRGVTEKFDLYVRGFELATGYSELVDPVIQRERFEDQARLAAHGDDEAMLLDENFLAAMEQGMPPTAGCGMGVDRLLMALTGLGIRETVLFPLVKPEAN</sequence>
<dbReference type="InterPro" id="IPR002313">
    <property type="entry name" value="Lys-tRNA-ligase_II"/>
</dbReference>
<evidence type="ECO:0000256" key="1">
    <source>
        <dbReference type="ARBA" id="ARBA00022598"/>
    </source>
</evidence>
<dbReference type="InterPro" id="IPR018149">
    <property type="entry name" value="Lys-tRNA-synth_II_C"/>
</dbReference>
<dbReference type="PRINTS" id="PR00982">
    <property type="entry name" value="TRNASYNTHLYS"/>
</dbReference>
<evidence type="ECO:0000256" key="2">
    <source>
        <dbReference type="ARBA" id="ARBA00022723"/>
    </source>
</evidence>
<dbReference type="PROSITE" id="PS50862">
    <property type="entry name" value="AA_TRNA_LIGASE_II"/>
    <property type="match status" value="1"/>
</dbReference>
<keyword evidence="4 8" id="KW-0067">ATP-binding</keyword>
<dbReference type="Pfam" id="PF01336">
    <property type="entry name" value="tRNA_anti-codon"/>
    <property type="match status" value="1"/>
</dbReference>
<evidence type="ECO:0000259" key="11">
    <source>
        <dbReference type="PROSITE" id="PS50862"/>
    </source>
</evidence>
<dbReference type="InterPro" id="IPR012340">
    <property type="entry name" value="NA-bd_OB-fold"/>
</dbReference>
<comment type="subunit">
    <text evidence="8">Homodimer.</text>
</comment>
<dbReference type="InterPro" id="IPR004365">
    <property type="entry name" value="NA-bd_OB_tRNA"/>
</dbReference>
<comment type="catalytic activity">
    <reaction evidence="7 8 9">
        <text>tRNA(Lys) + L-lysine + ATP = L-lysyl-tRNA(Lys) + AMP + diphosphate</text>
        <dbReference type="Rhea" id="RHEA:20792"/>
        <dbReference type="Rhea" id="RHEA-COMP:9696"/>
        <dbReference type="Rhea" id="RHEA-COMP:9697"/>
        <dbReference type="ChEBI" id="CHEBI:30616"/>
        <dbReference type="ChEBI" id="CHEBI:32551"/>
        <dbReference type="ChEBI" id="CHEBI:33019"/>
        <dbReference type="ChEBI" id="CHEBI:78442"/>
        <dbReference type="ChEBI" id="CHEBI:78529"/>
        <dbReference type="ChEBI" id="CHEBI:456215"/>
        <dbReference type="EC" id="6.1.1.6"/>
    </reaction>
</comment>
<evidence type="ECO:0000256" key="4">
    <source>
        <dbReference type="ARBA" id="ARBA00022840"/>
    </source>
</evidence>
<evidence type="ECO:0000256" key="7">
    <source>
        <dbReference type="ARBA" id="ARBA00048573"/>
    </source>
</evidence>
<keyword evidence="5 8" id="KW-0460">Magnesium</keyword>
<dbReference type="Gene3D" id="2.40.50.140">
    <property type="entry name" value="Nucleic acid-binding proteins"/>
    <property type="match status" value="1"/>
</dbReference>
<keyword evidence="13" id="KW-1185">Reference proteome</keyword>
<evidence type="ECO:0000256" key="9">
    <source>
        <dbReference type="RuleBase" id="RU000336"/>
    </source>
</evidence>
<dbReference type="Gene3D" id="3.30.930.10">
    <property type="entry name" value="Bira Bifunctional Protein, Domain 2"/>
    <property type="match status" value="1"/>
</dbReference>
<organism evidence="12 13">
    <name type="scientific">Corynebacterium stercoris</name>
    <dbReference type="NCBI Taxonomy" id="2943490"/>
    <lineage>
        <taxon>Bacteria</taxon>
        <taxon>Bacillati</taxon>
        <taxon>Actinomycetota</taxon>
        <taxon>Actinomycetes</taxon>
        <taxon>Mycobacteriales</taxon>
        <taxon>Corynebacteriaceae</taxon>
        <taxon>Corynebacterium</taxon>
    </lineage>
</organism>
<gene>
    <name evidence="8 12" type="primary">lysS</name>
    <name evidence="12" type="ORF">M5J20_08685</name>
</gene>
<reference evidence="12" key="1">
    <citation type="submission" date="2022-05" db="EMBL/GenBank/DDBJ databases">
        <title>Corynebacterium sp. TA-R-1 sp. nov., isolated from human feces.</title>
        <authorList>
            <person name="Shamsuzzaman M."/>
            <person name="Dahal R.H."/>
        </authorList>
    </citation>
    <scope>NUCLEOTIDE SEQUENCE</scope>
    <source>
        <strain evidence="12">TA-R-1</strain>
    </source>
</reference>
<feature type="binding site" evidence="8">
    <location>
        <position position="440"/>
    </location>
    <ligand>
        <name>Mg(2+)</name>
        <dbReference type="ChEBI" id="CHEBI:18420"/>
        <label>1</label>
    </ligand>
</feature>
<comment type="cofactor">
    <cofactor evidence="8 9">
        <name>Mg(2+)</name>
        <dbReference type="ChEBI" id="CHEBI:18420"/>
    </cofactor>
    <text evidence="8 9">Binds 3 Mg(2+) ions per subunit.</text>
</comment>
<evidence type="ECO:0000313" key="12">
    <source>
        <dbReference type="EMBL" id="MCP1388258.1"/>
    </source>
</evidence>
<keyword evidence="3 8" id="KW-0547">Nucleotide-binding</keyword>
<dbReference type="EC" id="6.1.1.6" evidence="8"/>
<keyword evidence="1 8" id="KW-0436">Ligase</keyword>
<comment type="subcellular location">
    <subcellularLocation>
        <location evidence="8">Cytoplasm</location>
    </subcellularLocation>
</comment>
<dbReference type="NCBIfam" id="NF001756">
    <property type="entry name" value="PRK00484.1"/>
    <property type="match status" value="1"/>
</dbReference>
<evidence type="ECO:0000256" key="6">
    <source>
        <dbReference type="ARBA" id="ARBA00023146"/>
    </source>
</evidence>
<evidence type="ECO:0000313" key="13">
    <source>
        <dbReference type="Proteomes" id="UP001204000"/>
    </source>
</evidence>
<feature type="binding site" evidence="8">
    <location>
        <position position="447"/>
    </location>
    <ligand>
        <name>Mg(2+)</name>
        <dbReference type="ChEBI" id="CHEBI:18420"/>
        <label>2</label>
    </ligand>
</feature>
<keyword evidence="6 8" id="KW-0030">Aminoacyl-tRNA synthetase</keyword>
<dbReference type="SUPFAM" id="SSF55681">
    <property type="entry name" value="Class II aaRS and biotin synthetases"/>
    <property type="match status" value="1"/>
</dbReference>
<evidence type="ECO:0000256" key="8">
    <source>
        <dbReference type="HAMAP-Rule" id="MF_00252"/>
    </source>
</evidence>
<dbReference type="CDD" id="cd04322">
    <property type="entry name" value="LysRS_N"/>
    <property type="match status" value="1"/>
</dbReference>
<evidence type="ECO:0000256" key="3">
    <source>
        <dbReference type="ARBA" id="ARBA00022741"/>
    </source>
</evidence>
<accession>A0ABT1G5C5</accession>
<keyword evidence="2 8" id="KW-0479">Metal-binding</keyword>
<dbReference type="PANTHER" id="PTHR42918">
    <property type="entry name" value="LYSYL-TRNA SYNTHETASE"/>
    <property type="match status" value="1"/>
</dbReference>
<dbReference type="InterPro" id="IPR044136">
    <property type="entry name" value="Lys-tRNA-ligase_II_N"/>
</dbReference>
<dbReference type="SUPFAM" id="SSF50249">
    <property type="entry name" value="Nucleic acid-binding proteins"/>
    <property type="match status" value="1"/>
</dbReference>
<dbReference type="GO" id="GO:0004824">
    <property type="term" value="F:lysine-tRNA ligase activity"/>
    <property type="evidence" value="ECO:0007669"/>
    <property type="project" value="UniProtKB-EC"/>
</dbReference>
<dbReference type="EMBL" id="JAMFTQ010000011">
    <property type="protein sequence ID" value="MCP1388258.1"/>
    <property type="molecule type" value="Genomic_DNA"/>
</dbReference>
<dbReference type="RefSeq" id="WP_253578582.1">
    <property type="nucleotide sequence ID" value="NZ_JAMFTQ010000011.1"/>
</dbReference>
<proteinExistence type="inferred from homology"/>
<dbReference type="InterPro" id="IPR006195">
    <property type="entry name" value="aa-tRNA-synth_II"/>
</dbReference>
<evidence type="ECO:0000256" key="5">
    <source>
        <dbReference type="ARBA" id="ARBA00022842"/>
    </source>
</evidence>
<feature type="region of interest" description="Disordered" evidence="10">
    <location>
        <begin position="1"/>
        <end position="44"/>
    </location>
</feature>
<feature type="domain" description="Aminoacyl-transfer RNA synthetases class-II family profile" evidence="11">
    <location>
        <begin position="206"/>
        <end position="527"/>
    </location>
</feature>
<dbReference type="Proteomes" id="UP001204000">
    <property type="component" value="Unassembled WGS sequence"/>
</dbReference>
<dbReference type="Pfam" id="PF00152">
    <property type="entry name" value="tRNA-synt_2"/>
    <property type="match status" value="1"/>
</dbReference>